<dbReference type="PANTHER" id="PTHR43343">
    <property type="entry name" value="PEPTIDASE S12"/>
    <property type="match status" value="1"/>
</dbReference>
<comment type="caution">
    <text evidence="5">The sequence shown here is derived from an EMBL/GenBank/DDBJ whole genome shotgun (WGS) entry which is preliminary data.</text>
</comment>
<name>A0ABT1SDU0_9FIRM</name>
<dbReference type="Pfam" id="PF13180">
    <property type="entry name" value="PDZ_2"/>
    <property type="match status" value="1"/>
</dbReference>
<organism evidence="5 6">
    <name type="scientific">Tissierella carlieri</name>
    <dbReference type="NCBI Taxonomy" id="689904"/>
    <lineage>
        <taxon>Bacteria</taxon>
        <taxon>Bacillati</taxon>
        <taxon>Bacillota</taxon>
        <taxon>Tissierellia</taxon>
        <taxon>Tissierellales</taxon>
        <taxon>Tissierellaceae</taxon>
        <taxon>Tissierella</taxon>
    </lineage>
</organism>
<proteinExistence type="predicted"/>
<feature type="domain" description="PDZ" evidence="4">
    <location>
        <begin position="287"/>
        <end position="369"/>
    </location>
</feature>
<evidence type="ECO:0000259" key="4">
    <source>
        <dbReference type="PROSITE" id="PS50106"/>
    </source>
</evidence>
<evidence type="ECO:0000256" key="1">
    <source>
        <dbReference type="ARBA" id="ARBA00022670"/>
    </source>
</evidence>
<reference evidence="5 6" key="1">
    <citation type="submission" date="2022-06" db="EMBL/GenBank/DDBJ databases">
        <title>Isolation of gut microbiota from human fecal samples.</title>
        <authorList>
            <person name="Pamer E.G."/>
            <person name="Barat B."/>
            <person name="Waligurski E."/>
            <person name="Medina S."/>
            <person name="Paddock L."/>
            <person name="Mostad J."/>
        </authorList>
    </citation>
    <scope>NUCLEOTIDE SEQUENCE [LARGE SCALE GENOMIC DNA]</scope>
    <source>
        <strain evidence="5 6">DFI.7.95</strain>
    </source>
</reference>
<dbReference type="Gene3D" id="2.40.10.120">
    <property type="match status" value="1"/>
</dbReference>
<accession>A0ABT1SDU0</accession>
<dbReference type="EMBL" id="JANGAC010000014">
    <property type="protein sequence ID" value="MCQ4924653.1"/>
    <property type="molecule type" value="Genomic_DNA"/>
</dbReference>
<evidence type="ECO:0000313" key="6">
    <source>
        <dbReference type="Proteomes" id="UP001524478"/>
    </source>
</evidence>
<keyword evidence="3" id="KW-0472">Membrane</keyword>
<dbReference type="RefSeq" id="WP_256312336.1">
    <property type="nucleotide sequence ID" value="NZ_JANGAC010000014.1"/>
</dbReference>
<dbReference type="Proteomes" id="UP001524478">
    <property type="component" value="Unassembled WGS sequence"/>
</dbReference>
<evidence type="ECO:0000256" key="2">
    <source>
        <dbReference type="ARBA" id="ARBA00022801"/>
    </source>
</evidence>
<dbReference type="SUPFAM" id="SSF50494">
    <property type="entry name" value="Trypsin-like serine proteases"/>
    <property type="match status" value="1"/>
</dbReference>
<evidence type="ECO:0000313" key="5">
    <source>
        <dbReference type="EMBL" id="MCQ4924653.1"/>
    </source>
</evidence>
<keyword evidence="6" id="KW-1185">Reference proteome</keyword>
<dbReference type="PRINTS" id="PR00834">
    <property type="entry name" value="PROTEASES2C"/>
</dbReference>
<dbReference type="PANTHER" id="PTHR43343:SF3">
    <property type="entry name" value="PROTEASE DO-LIKE 8, CHLOROPLASTIC"/>
    <property type="match status" value="1"/>
</dbReference>
<keyword evidence="3" id="KW-0812">Transmembrane</keyword>
<dbReference type="InterPro" id="IPR036034">
    <property type="entry name" value="PDZ_sf"/>
</dbReference>
<sequence length="381" mass="41646">MSDYNYYSYNKPPKKRGFFSYFIVGLIGAIIGGVLSVYVAPTYLYGKILPMPEIFVRRETGPINEINITPTEDISTVTAVAKKTIGSVVGITTVQEIREFFWARDAEGVGSGVIIDSNGYILTNSHVIGDGKAKSITVLIENRDKMPGKVLWYDAALDLAIVKVDARDLPVADLGDSDLLEVGQLAIAIGNPLGLDFQRSVTSGVISGLHRSIRVDQYNVIEDLIQTDASINPGNSGGPLLNSYGEVIGLNTAKIQTGEGLGFAIPINLVKSIAEEVIKEGSFSNVYIGFEGTEVNKYERYFGIDLRVDSGVVIVEVLPNSPASDANLKTLDIITKVDDEKIETMTQLRKVLYKYRIGDKANLTIIRDGQEMKTEITFTKF</sequence>
<feature type="transmembrane region" description="Helical" evidence="3">
    <location>
        <begin position="21"/>
        <end position="45"/>
    </location>
</feature>
<protein>
    <submittedName>
        <fullName evidence="5">Trypsin-like peptidase domain-containing protein</fullName>
    </submittedName>
</protein>
<dbReference type="Gene3D" id="2.30.42.10">
    <property type="match status" value="1"/>
</dbReference>
<dbReference type="SMART" id="SM00228">
    <property type="entry name" value="PDZ"/>
    <property type="match status" value="1"/>
</dbReference>
<dbReference type="InterPro" id="IPR009003">
    <property type="entry name" value="Peptidase_S1_PA"/>
</dbReference>
<keyword evidence="3" id="KW-1133">Transmembrane helix</keyword>
<keyword evidence="2" id="KW-0378">Hydrolase</keyword>
<dbReference type="Pfam" id="PF13365">
    <property type="entry name" value="Trypsin_2"/>
    <property type="match status" value="1"/>
</dbReference>
<keyword evidence="1" id="KW-0645">Protease</keyword>
<evidence type="ECO:0000256" key="3">
    <source>
        <dbReference type="SAM" id="Phobius"/>
    </source>
</evidence>
<dbReference type="InterPro" id="IPR051201">
    <property type="entry name" value="Chloro_Bact_Ser_Proteases"/>
</dbReference>
<dbReference type="PROSITE" id="PS50106">
    <property type="entry name" value="PDZ"/>
    <property type="match status" value="1"/>
</dbReference>
<dbReference type="InterPro" id="IPR001940">
    <property type="entry name" value="Peptidase_S1C"/>
</dbReference>
<dbReference type="SUPFAM" id="SSF50156">
    <property type="entry name" value="PDZ domain-like"/>
    <property type="match status" value="1"/>
</dbReference>
<dbReference type="InterPro" id="IPR001478">
    <property type="entry name" value="PDZ"/>
</dbReference>
<gene>
    <name evidence="5" type="ORF">NE686_16235</name>
</gene>